<keyword evidence="2" id="KW-1185">Reference proteome</keyword>
<protein>
    <submittedName>
        <fullName evidence="1">Uncharacterized protein</fullName>
    </submittedName>
</protein>
<evidence type="ECO:0000313" key="2">
    <source>
        <dbReference type="Proteomes" id="UP001392318"/>
    </source>
</evidence>
<comment type="caution">
    <text evidence="1">The sequence shown here is derived from an EMBL/GenBank/DDBJ whole genome shotgun (WGS) entry which is preliminary data.</text>
</comment>
<sequence length="89" mass="10745">MDEKENEALAELREHERKIIRAALPLGRELRAIRDRKLYRKAGYKTFGPYCEEQFEMKLADAKWYIRIAERFDEAKKVADMRDLFVHEQ</sequence>
<evidence type="ECO:0000313" key="1">
    <source>
        <dbReference type="EMBL" id="MEM5404108.1"/>
    </source>
</evidence>
<accession>A0ACC6RRY0</accession>
<reference evidence="1" key="1">
    <citation type="submission" date="2024-01" db="EMBL/GenBank/DDBJ databases">
        <title>The diversity of rhizobia nodulating Mimosa spp. in eleven states of Brazil covering several biomes is determined by host plant, location, and edaphic factors.</title>
        <authorList>
            <person name="Rouws L."/>
            <person name="Barauna A."/>
            <person name="Beukes C."/>
            <person name="De Faria S.M."/>
            <person name="Gross E."/>
            <person name="Dos Reis Junior F.B."/>
            <person name="Simon M."/>
            <person name="Maluk M."/>
            <person name="Odee D.W."/>
            <person name="Kenicer G."/>
            <person name="Young J.P.W."/>
            <person name="Reis V.M."/>
            <person name="Zilli J."/>
            <person name="James E.K."/>
        </authorList>
    </citation>
    <scope>NUCLEOTIDE SEQUENCE</scope>
    <source>
        <strain evidence="1">JPY452</strain>
    </source>
</reference>
<gene>
    <name evidence="1" type="ORF">VSR83_29440</name>
</gene>
<organism evidence="1 2">
    <name type="scientific">Paraburkholderia unamae</name>
    <dbReference type="NCBI Taxonomy" id="219649"/>
    <lineage>
        <taxon>Bacteria</taxon>
        <taxon>Pseudomonadati</taxon>
        <taxon>Pseudomonadota</taxon>
        <taxon>Betaproteobacteria</taxon>
        <taxon>Burkholderiales</taxon>
        <taxon>Burkholderiaceae</taxon>
        <taxon>Paraburkholderia</taxon>
    </lineage>
</organism>
<dbReference type="EMBL" id="JAYMRU010000026">
    <property type="protein sequence ID" value="MEM5404108.1"/>
    <property type="molecule type" value="Genomic_DNA"/>
</dbReference>
<dbReference type="Proteomes" id="UP001392318">
    <property type="component" value="Unassembled WGS sequence"/>
</dbReference>
<name>A0ACC6RRY0_9BURK</name>
<proteinExistence type="predicted"/>